<evidence type="ECO:0000259" key="2">
    <source>
        <dbReference type="Pfam" id="PF22688"/>
    </source>
</evidence>
<evidence type="ECO:0000313" key="4">
    <source>
        <dbReference type="Proteomes" id="UP001248581"/>
    </source>
</evidence>
<reference evidence="4" key="1">
    <citation type="submission" date="2023-09" db="EMBL/GenBank/DDBJ databases">
        <authorList>
            <person name="Li S."/>
            <person name="Li X."/>
            <person name="Zhang C."/>
            <person name="Zhao Z."/>
        </authorList>
    </citation>
    <scope>NUCLEOTIDE SEQUENCE [LARGE SCALE GENOMIC DNA]</scope>
    <source>
        <strain evidence="4">SQ345</strain>
    </source>
</reference>
<proteinExistence type="predicted"/>
<dbReference type="InterPro" id="IPR055199">
    <property type="entry name" value="Hda_lid"/>
</dbReference>
<dbReference type="Pfam" id="PF00308">
    <property type="entry name" value="Bac_DnaA"/>
    <property type="match status" value="1"/>
</dbReference>
<dbReference type="RefSeq" id="WP_348386237.1">
    <property type="nucleotide sequence ID" value="NZ_CP134146.1"/>
</dbReference>
<dbReference type="InterPro" id="IPR017788">
    <property type="entry name" value="Hda"/>
</dbReference>
<dbReference type="Proteomes" id="UP001248581">
    <property type="component" value="Chromosome"/>
</dbReference>
<keyword evidence="4" id="KW-1185">Reference proteome</keyword>
<evidence type="ECO:0000259" key="1">
    <source>
        <dbReference type="Pfam" id="PF00308"/>
    </source>
</evidence>
<dbReference type="PANTHER" id="PTHR30050:SF5">
    <property type="entry name" value="DNAA REGULATORY INACTIVATOR HDA"/>
    <property type="match status" value="1"/>
</dbReference>
<evidence type="ECO:0000313" key="3">
    <source>
        <dbReference type="EMBL" id="WNC67073.1"/>
    </source>
</evidence>
<organism evidence="3 4">
    <name type="scientific">Thalassotalea nanhaiensis</name>
    <dbReference type="NCBI Taxonomy" id="3065648"/>
    <lineage>
        <taxon>Bacteria</taxon>
        <taxon>Pseudomonadati</taxon>
        <taxon>Pseudomonadota</taxon>
        <taxon>Gammaproteobacteria</taxon>
        <taxon>Alteromonadales</taxon>
        <taxon>Colwelliaceae</taxon>
        <taxon>Thalassotalea</taxon>
    </lineage>
</organism>
<dbReference type="NCBIfam" id="TIGR03420">
    <property type="entry name" value="DnaA_homol_Hda"/>
    <property type="match status" value="1"/>
</dbReference>
<protein>
    <submittedName>
        <fullName evidence="3">DnaA regulatory inactivator Hda</fullName>
    </submittedName>
</protein>
<feature type="domain" description="Hda lid" evidence="2">
    <location>
        <begin position="168"/>
        <end position="232"/>
    </location>
</feature>
<dbReference type="PANTHER" id="PTHR30050">
    <property type="entry name" value="CHROMOSOMAL REPLICATION INITIATOR PROTEIN DNAA"/>
    <property type="match status" value="1"/>
</dbReference>
<dbReference type="CDD" id="cd00009">
    <property type="entry name" value="AAA"/>
    <property type="match status" value="1"/>
</dbReference>
<dbReference type="SUPFAM" id="SSF52540">
    <property type="entry name" value="P-loop containing nucleoside triphosphate hydrolases"/>
    <property type="match status" value="1"/>
</dbReference>
<dbReference type="InterPro" id="IPR013317">
    <property type="entry name" value="DnaA_dom"/>
</dbReference>
<accession>A0ABY9TE02</accession>
<name>A0ABY9TE02_9GAMM</name>
<dbReference type="InterPro" id="IPR027417">
    <property type="entry name" value="P-loop_NTPase"/>
</dbReference>
<dbReference type="Gene3D" id="1.10.8.60">
    <property type="match status" value="1"/>
</dbReference>
<gene>
    <name evidence="3" type="primary">hda</name>
    <name evidence="3" type="ORF">RI845_11115</name>
</gene>
<dbReference type="EMBL" id="CP134146">
    <property type="protein sequence ID" value="WNC67073.1"/>
    <property type="molecule type" value="Genomic_DNA"/>
</dbReference>
<feature type="domain" description="Chromosomal replication initiator protein DnaA ATPAse" evidence="1">
    <location>
        <begin position="17"/>
        <end position="160"/>
    </location>
</feature>
<dbReference type="Pfam" id="PF22688">
    <property type="entry name" value="Hda_lid"/>
    <property type="match status" value="1"/>
</dbReference>
<dbReference type="Gene3D" id="3.40.50.300">
    <property type="entry name" value="P-loop containing nucleotide triphosphate hydrolases"/>
    <property type="match status" value="1"/>
</dbReference>
<sequence length="233" mass="25978">MSNTEQLPLAVHLPDDETFDSFYAVNSGAVIGQLKAFIQTPVTTTNGFYLFGQAGVGKSHLLHASCAFAAEMSLTSLCLSFSEIKQLSVEVLANLENFDLICLDDLHLIAGDEQWQQGVFDLYNRVIENNKKLIIAGNNSANSLLITLPDLVSRITWGFTEQLKPLADVEKIQAMQLRSKLRGIEMNEETAKFLLNRLSRNMNNLVQSLDVLDKASIKAQRKITIPFIKETLF</sequence>